<dbReference type="InterPro" id="IPR011050">
    <property type="entry name" value="Pectin_lyase_fold/virulence"/>
</dbReference>
<name>A0AAD9FV09_PAPLA</name>
<evidence type="ECO:0000256" key="2">
    <source>
        <dbReference type="ARBA" id="ARBA00008834"/>
    </source>
</evidence>
<evidence type="ECO:0000256" key="6">
    <source>
        <dbReference type="ARBA" id="ARBA00023157"/>
    </source>
</evidence>
<reference evidence="17" key="1">
    <citation type="submission" date="2023-02" db="EMBL/GenBank/DDBJ databases">
        <title>Identification and recombinant expression of a fungal hydrolase from Papiliotrema laurentii that hydrolyzes apple cutin and clears colloidal polyester polyurethane.</title>
        <authorList>
            <consortium name="DOE Joint Genome Institute"/>
            <person name="Roman V.A."/>
            <person name="Bojanowski C."/>
            <person name="Crable B.R."/>
            <person name="Wagner D.N."/>
            <person name="Hung C.S."/>
            <person name="Nadeau L.J."/>
            <person name="Schratz L."/>
            <person name="Haridas S."/>
            <person name="Pangilinan J."/>
            <person name="Lipzen A."/>
            <person name="Na H."/>
            <person name="Yan M."/>
            <person name="Ng V."/>
            <person name="Grigoriev I.V."/>
            <person name="Spatafora J.W."/>
            <person name="Barlow D."/>
            <person name="Biffinger J."/>
            <person name="Kelley-Loughnane N."/>
            <person name="Varaljay V.A."/>
            <person name="Crookes-Goodson W.J."/>
        </authorList>
    </citation>
    <scope>NUCLEOTIDE SEQUENCE</scope>
    <source>
        <strain evidence="17">5307AH</strain>
    </source>
</reference>
<evidence type="ECO:0000256" key="5">
    <source>
        <dbReference type="ARBA" id="ARBA00022801"/>
    </source>
</evidence>
<proteinExistence type="inferred from homology"/>
<keyword evidence="3" id="KW-0964">Secreted</keyword>
<comment type="function">
    <text evidence="12">Specific in hydrolyzing the terminal glycosidic bond of polygalacturonic acid and oligogalacturonates.</text>
</comment>
<organism evidence="17 18">
    <name type="scientific">Papiliotrema laurentii</name>
    <name type="common">Cryptococcus laurentii</name>
    <dbReference type="NCBI Taxonomy" id="5418"/>
    <lineage>
        <taxon>Eukaryota</taxon>
        <taxon>Fungi</taxon>
        <taxon>Dikarya</taxon>
        <taxon>Basidiomycota</taxon>
        <taxon>Agaricomycotina</taxon>
        <taxon>Tremellomycetes</taxon>
        <taxon>Tremellales</taxon>
        <taxon>Rhynchogastremaceae</taxon>
        <taxon>Papiliotrema</taxon>
    </lineage>
</organism>
<keyword evidence="7" id="KW-0325">Glycoprotein</keyword>
<dbReference type="GO" id="GO:0071555">
    <property type="term" value="P:cell wall organization"/>
    <property type="evidence" value="ECO:0007669"/>
    <property type="project" value="UniProtKB-KW"/>
</dbReference>
<dbReference type="GO" id="GO:0000272">
    <property type="term" value="P:polysaccharide catabolic process"/>
    <property type="evidence" value="ECO:0007669"/>
    <property type="project" value="UniProtKB-KW"/>
</dbReference>
<evidence type="ECO:0000256" key="4">
    <source>
        <dbReference type="ARBA" id="ARBA00022729"/>
    </source>
</evidence>
<dbReference type="PANTHER" id="PTHR31736:SF12">
    <property type="entry name" value="EXO-POLYGALACTURONASE, PUTATIVE-RELATED"/>
    <property type="match status" value="1"/>
</dbReference>
<dbReference type="Gene3D" id="2.160.20.10">
    <property type="entry name" value="Single-stranded right-handed beta-helix, Pectin lyase-like"/>
    <property type="match status" value="1"/>
</dbReference>
<sequence>MLSRSLFALATLLPALASWIPTPQDIFQEAHELLSGSDEAIHFQTLSSGGLYKHECTLSALGEGQDDTENFLRIVKKCGKGGILNFPDPVYNITRPIEISLKDAYVNFKGFITHTGPVESWIENRITFDFQNQSLAFIISGDNFVLDGHDTGGIDGNGQTWYDYGRDVGNKFGRPMTLAIKDAKDVEVKRFTVKQPGFWATILIDTENVAMKDIYINATSYNPESWEDNKSWLQNTDGLDTYRSHNVSVENFVYQGGDDCIALKPNSTSIYMRNVTCWGGTGIALGSIAQYEGVTDIIEDVLMEDIGLYPSDQCLGYQGVYAKSWIGESHGSPPNGGGGGNGYARNITFRNVNMKDIIHPIAVDTTLTYLPDVKGQPHIAPSNFEWADIHFENFTGTSAGNRIVWIDCPKHLPCKEFTFEGIDIQPGKDDHPEVGFICNNVVLDFTDGLDQCHPGNSTIEADNDGTM</sequence>
<dbReference type="PANTHER" id="PTHR31736">
    <property type="match status" value="1"/>
</dbReference>
<feature type="signal peptide" evidence="16">
    <location>
        <begin position="1"/>
        <end position="17"/>
    </location>
</feature>
<evidence type="ECO:0000256" key="10">
    <source>
        <dbReference type="ARBA" id="ARBA00023316"/>
    </source>
</evidence>
<evidence type="ECO:0000313" key="17">
    <source>
        <dbReference type="EMBL" id="KAK1926695.1"/>
    </source>
</evidence>
<keyword evidence="18" id="KW-1185">Reference proteome</keyword>
<dbReference type="EC" id="3.2.1.67" evidence="13"/>
<keyword evidence="5 15" id="KW-0378">Hydrolase</keyword>
<dbReference type="Proteomes" id="UP001182556">
    <property type="component" value="Unassembled WGS sequence"/>
</dbReference>
<comment type="caution">
    <text evidence="17">The sequence shown here is derived from an EMBL/GenBank/DDBJ whole genome shotgun (WGS) entry which is preliminary data.</text>
</comment>
<evidence type="ECO:0000256" key="3">
    <source>
        <dbReference type="ARBA" id="ARBA00022525"/>
    </source>
</evidence>
<evidence type="ECO:0000256" key="12">
    <source>
        <dbReference type="ARBA" id="ARBA00037312"/>
    </source>
</evidence>
<keyword evidence="8" id="KW-0119">Carbohydrate metabolism</keyword>
<evidence type="ECO:0000313" key="18">
    <source>
        <dbReference type="Proteomes" id="UP001182556"/>
    </source>
</evidence>
<keyword evidence="9 15" id="KW-0326">Glycosidase</keyword>
<keyword evidence="10" id="KW-0961">Cell wall biogenesis/degradation</keyword>
<dbReference type="SUPFAM" id="SSF51126">
    <property type="entry name" value="Pectin lyase-like"/>
    <property type="match status" value="1"/>
</dbReference>
<dbReference type="EMBL" id="JAODAN010000002">
    <property type="protein sequence ID" value="KAK1926695.1"/>
    <property type="molecule type" value="Genomic_DNA"/>
</dbReference>
<dbReference type="Pfam" id="PF00295">
    <property type="entry name" value="Glyco_hydro_28"/>
    <property type="match status" value="1"/>
</dbReference>
<evidence type="ECO:0000256" key="14">
    <source>
        <dbReference type="ARBA" id="ARBA00048766"/>
    </source>
</evidence>
<keyword evidence="4 16" id="KW-0732">Signal</keyword>
<evidence type="ECO:0000256" key="9">
    <source>
        <dbReference type="ARBA" id="ARBA00023295"/>
    </source>
</evidence>
<evidence type="ECO:0000256" key="16">
    <source>
        <dbReference type="SAM" id="SignalP"/>
    </source>
</evidence>
<dbReference type="GO" id="GO:0047911">
    <property type="term" value="F:galacturan 1,4-alpha-galacturonidase activity"/>
    <property type="evidence" value="ECO:0007669"/>
    <property type="project" value="UniProtKB-EC"/>
</dbReference>
<evidence type="ECO:0000256" key="11">
    <source>
        <dbReference type="ARBA" id="ARBA00023326"/>
    </source>
</evidence>
<comment type="subcellular location">
    <subcellularLocation>
        <location evidence="1">Secreted</location>
    </subcellularLocation>
</comment>
<evidence type="ECO:0000256" key="13">
    <source>
        <dbReference type="ARBA" id="ARBA00038933"/>
    </source>
</evidence>
<evidence type="ECO:0000256" key="8">
    <source>
        <dbReference type="ARBA" id="ARBA00023277"/>
    </source>
</evidence>
<evidence type="ECO:0000256" key="7">
    <source>
        <dbReference type="ARBA" id="ARBA00023180"/>
    </source>
</evidence>
<protein>
    <recommendedName>
        <fullName evidence="13">galacturonan 1,4-alpha-galacturonidase</fullName>
        <ecNumber evidence="13">3.2.1.67</ecNumber>
    </recommendedName>
</protein>
<dbReference type="InterPro" id="IPR012334">
    <property type="entry name" value="Pectin_lyas_fold"/>
</dbReference>
<comment type="similarity">
    <text evidence="2 15">Belongs to the glycosyl hydrolase 28 family.</text>
</comment>
<keyword evidence="11" id="KW-0624">Polysaccharide degradation</keyword>
<dbReference type="InterPro" id="IPR000743">
    <property type="entry name" value="Glyco_hydro_28"/>
</dbReference>
<evidence type="ECO:0000256" key="1">
    <source>
        <dbReference type="ARBA" id="ARBA00004613"/>
    </source>
</evidence>
<feature type="chain" id="PRO_5042181130" description="galacturonan 1,4-alpha-galacturonidase" evidence="16">
    <location>
        <begin position="18"/>
        <end position="467"/>
    </location>
</feature>
<dbReference type="AlphaFoldDB" id="A0AAD9FV09"/>
<evidence type="ECO:0000256" key="15">
    <source>
        <dbReference type="RuleBase" id="RU361169"/>
    </source>
</evidence>
<dbReference type="GO" id="GO:0005576">
    <property type="term" value="C:extracellular region"/>
    <property type="evidence" value="ECO:0007669"/>
    <property type="project" value="UniProtKB-SubCell"/>
</dbReference>
<keyword evidence="6" id="KW-1015">Disulfide bond</keyword>
<dbReference type="GO" id="GO:0004650">
    <property type="term" value="F:polygalacturonase activity"/>
    <property type="evidence" value="ECO:0007669"/>
    <property type="project" value="InterPro"/>
</dbReference>
<comment type="catalytic activity">
    <reaction evidence="14">
        <text>[(1-&gt;4)-alpha-D-galacturonosyl](n) + H2O = alpha-D-galacturonate + [(1-&gt;4)-alpha-D-galacturonosyl](n-1)</text>
        <dbReference type="Rhea" id="RHEA:14117"/>
        <dbReference type="Rhea" id="RHEA-COMP:14570"/>
        <dbReference type="Rhea" id="RHEA-COMP:14572"/>
        <dbReference type="ChEBI" id="CHEBI:15377"/>
        <dbReference type="ChEBI" id="CHEBI:58658"/>
        <dbReference type="ChEBI" id="CHEBI:140523"/>
        <dbReference type="EC" id="3.2.1.67"/>
    </reaction>
</comment>
<accession>A0AAD9FV09</accession>
<gene>
    <name evidence="17" type="ORF">DB88DRAFT_177638</name>
</gene>